<dbReference type="Proteomes" id="UP000472755">
    <property type="component" value="Unassembled WGS sequence"/>
</dbReference>
<dbReference type="SUPFAM" id="SSF63817">
    <property type="entry name" value="Sortase"/>
    <property type="match status" value="1"/>
</dbReference>
<comment type="caution">
    <text evidence="3">The sequence shown here is derived from an EMBL/GenBank/DDBJ whole genome shotgun (WGS) entry which is preliminary data.</text>
</comment>
<feature type="active site" description="Proton donor/acceptor" evidence="2">
    <location>
        <position position="144"/>
    </location>
</feature>
<organism evidence="3 4">
    <name type="scientific">Ruthenibacterium lactatiformans</name>
    <dbReference type="NCBI Taxonomy" id="1550024"/>
    <lineage>
        <taxon>Bacteria</taxon>
        <taxon>Bacillati</taxon>
        <taxon>Bacillota</taxon>
        <taxon>Clostridia</taxon>
        <taxon>Eubacteriales</taxon>
        <taxon>Oscillospiraceae</taxon>
        <taxon>Ruthenibacterium</taxon>
    </lineage>
</organism>
<evidence type="ECO:0000256" key="1">
    <source>
        <dbReference type="ARBA" id="ARBA00022801"/>
    </source>
</evidence>
<protein>
    <submittedName>
        <fullName evidence="3">Sortase</fullName>
    </submittedName>
</protein>
<dbReference type="Gene3D" id="2.40.260.10">
    <property type="entry name" value="Sortase"/>
    <property type="match status" value="1"/>
</dbReference>
<proteinExistence type="predicted"/>
<accession>A0A6L6LUE4</accession>
<dbReference type="InterPro" id="IPR005754">
    <property type="entry name" value="Sortase"/>
</dbReference>
<dbReference type="GO" id="GO:0016787">
    <property type="term" value="F:hydrolase activity"/>
    <property type="evidence" value="ECO:0007669"/>
    <property type="project" value="UniProtKB-KW"/>
</dbReference>
<dbReference type="CDD" id="cd05826">
    <property type="entry name" value="Sortase_B"/>
    <property type="match status" value="1"/>
</dbReference>
<evidence type="ECO:0000313" key="4">
    <source>
        <dbReference type="Proteomes" id="UP000472755"/>
    </source>
</evidence>
<reference evidence="3 4" key="1">
    <citation type="journal article" date="2019" name="Nat. Med.">
        <title>A library of human gut bacterial isolates paired with longitudinal multiomics data enables mechanistic microbiome research.</title>
        <authorList>
            <person name="Poyet M."/>
            <person name="Groussin M."/>
            <person name="Gibbons S.M."/>
            <person name="Avila-Pacheco J."/>
            <person name="Jiang X."/>
            <person name="Kearney S.M."/>
            <person name="Perrotta A.R."/>
            <person name="Berdy B."/>
            <person name="Zhao S."/>
            <person name="Lieberman T.D."/>
            <person name="Swanson P.K."/>
            <person name="Smith M."/>
            <person name="Roesemann S."/>
            <person name="Alexander J.E."/>
            <person name="Rich S.A."/>
            <person name="Livny J."/>
            <person name="Vlamakis H."/>
            <person name="Clish C."/>
            <person name="Bullock K."/>
            <person name="Deik A."/>
            <person name="Scott J."/>
            <person name="Pierce K.A."/>
            <person name="Xavier R.J."/>
            <person name="Alm E.J."/>
        </authorList>
    </citation>
    <scope>NUCLEOTIDE SEQUENCE [LARGE SCALE GENOMIC DNA]</scope>
    <source>
        <strain evidence="3 4">BIOML-A4</strain>
    </source>
</reference>
<dbReference type="Pfam" id="PF04203">
    <property type="entry name" value="Sortase"/>
    <property type="match status" value="1"/>
</dbReference>
<sequence>MHMAAKTSRRPTQCKGRRFAKVLSALLLVAFLAISGCAARQLYQDYLVRHTQAQLTQLHRAVSTETVEEQVNSDWSRGMLELNPDYVGWLTVYGTEVDGPVVQGEDNDEYLRTDFYGDYSIGGVFFMDCLVDLEQDGNLMIYGHMMYDETMFGPLRKYRDAAFFKENNVLRWEDRNGEHFYKFVAGLILPDTADDTEYIDFRQWLNEQDAETTQRMLEIVEENAYIFQPDIMRDGSEKYLFLMTCTNNGANRLLLVAERMD</sequence>
<evidence type="ECO:0000313" key="3">
    <source>
        <dbReference type="EMBL" id="MTS28462.1"/>
    </source>
</evidence>
<dbReference type="AlphaFoldDB" id="A0A6L6LUE4"/>
<gene>
    <name evidence="3" type="ORF">GMD59_14365</name>
</gene>
<keyword evidence="1" id="KW-0378">Hydrolase</keyword>
<dbReference type="EMBL" id="WMZU01000027">
    <property type="protein sequence ID" value="MTS28462.1"/>
    <property type="molecule type" value="Genomic_DNA"/>
</dbReference>
<evidence type="ECO:0000256" key="2">
    <source>
        <dbReference type="PIRSR" id="PIRSR605754-1"/>
    </source>
</evidence>
<feature type="active site" description="Acyl-thioester intermediate" evidence="2">
    <location>
        <position position="245"/>
    </location>
</feature>
<name>A0A6L6LUE4_9FIRM</name>
<dbReference type="InterPro" id="IPR023365">
    <property type="entry name" value="Sortase_dom-sf"/>
</dbReference>
<dbReference type="InterPro" id="IPR009835">
    <property type="entry name" value="SrtB"/>
</dbReference>